<proteinExistence type="predicted"/>
<dbReference type="EMBL" id="BMAW01100788">
    <property type="protein sequence ID" value="GFS96757.1"/>
    <property type="molecule type" value="Genomic_DNA"/>
</dbReference>
<evidence type="ECO:0000313" key="1">
    <source>
        <dbReference type="EMBL" id="GFS96757.1"/>
    </source>
</evidence>
<evidence type="ECO:0000313" key="2">
    <source>
        <dbReference type="Proteomes" id="UP000887013"/>
    </source>
</evidence>
<gene>
    <name evidence="1" type="ORF">NPIL_412511</name>
</gene>
<name>A0A8X6N6Z4_NEPPI</name>
<sequence length="173" mass="19660">MVIAMIFEVCLLILQCALRAFVGFFDLLYFIEVIIFDSMIEFIDYSATNFWNRVFTTLDTTADAALIPFPTMRKTCEALELKSQLVSPQGTTTMPETPYERNDRVATVPVVRSYFVWKMCGSLDLPATFVPEQSDTTVSRKQFHVNQPVPIVNSVEVFEMCKALGLRAKLAHQ</sequence>
<organism evidence="1 2">
    <name type="scientific">Nephila pilipes</name>
    <name type="common">Giant wood spider</name>
    <name type="synonym">Nephila maculata</name>
    <dbReference type="NCBI Taxonomy" id="299642"/>
    <lineage>
        <taxon>Eukaryota</taxon>
        <taxon>Metazoa</taxon>
        <taxon>Ecdysozoa</taxon>
        <taxon>Arthropoda</taxon>
        <taxon>Chelicerata</taxon>
        <taxon>Arachnida</taxon>
        <taxon>Araneae</taxon>
        <taxon>Araneomorphae</taxon>
        <taxon>Entelegynae</taxon>
        <taxon>Araneoidea</taxon>
        <taxon>Nephilidae</taxon>
        <taxon>Nephila</taxon>
    </lineage>
</organism>
<comment type="caution">
    <text evidence="1">The sequence shown here is derived from an EMBL/GenBank/DDBJ whole genome shotgun (WGS) entry which is preliminary data.</text>
</comment>
<reference evidence="1" key="1">
    <citation type="submission" date="2020-08" db="EMBL/GenBank/DDBJ databases">
        <title>Multicomponent nature underlies the extraordinary mechanical properties of spider dragline silk.</title>
        <authorList>
            <person name="Kono N."/>
            <person name="Nakamura H."/>
            <person name="Mori M."/>
            <person name="Yoshida Y."/>
            <person name="Ohtoshi R."/>
            <person name="Malay A.D."/>
            <person name="Moran D.A.P."/>
            <person name="Tomita M."/>
            <person name="Numata K."/>
            <person name="Arakawa K."/>
        </authorList>
    </citation>
    <scope>NUCLEOTIDE SEQUENCE</scope>
</reference>
<keyword evidence="2" id="KW-1185">Reference proteome</keyword>
<protein>
    <submittedName>
        <fullName evidence="1">Uncharacterized protein</fullName>
    </submittedName>
</protein>
<dbReference type="AlphaFoldDB" id="A0A8X6N6Z4"/>
<dbReference type="Proteomes" id="UP000887013">
    <property type="component" value="Unassembled WGS sequence"/>
</dbReference>
<accession>A0A8X6N6Z4</accession>